<reference evidence="3" key="1">
    <citation type="submission" date="2019-07" db="EMBL/GenBank/DDBJ databases">
        <title>Bacillus alkalisoli sp. nov. isolated from saline soil.</title>
        <authorList>
            <person name="Sun J.-Q."/>
            <person name="Xu L."/>
        </authorList>
    </citation>
    <scope>NUCLEOTIDE SEQUENCE [LARGE SCALE GENOMIC DNA]</scope>
    <source>
        <strain evidence="3">M4U3P1</strain>
    </source>
</reference>
<dbReference type="InterPro" id="IPR010981">
    <property type="entry name" value="SinR/SinI_dimer_dom"/>
</dbReference>
<evidence type="ECO:0000259" key="1">
    <source>
        <dbReference type="PROSITE" id="PS51500"/>
    </source>
</evidence>
<dbReference type="GO" id="GO:0003677">
    <property type="term" value="F:DNA binding"/>
    <property type="evidence" value="ECO:0007669"/>
    <property type="project" value="UniProtKB-KW"/>
</dbReference>
<keyword evidence="3" id="KW-1185">Reference proteome</keyword>
<dbReference type="Pfam" id="PF08671">
    <property type="entry name" value="SinI"/>
    <property type="match status" value="1"/>
</dbReference>
<gene>
    <name evidence="2" type="primary">sinI</name>
    <name evidence="2" type="ORF">FLK61_26820</name>
</gene>
<proteinExistence type="predicted"/>
<evidence type="ECO:0000313" key="3">
    <source>
        <dbReference type="Proteomes" id="UP000318138"/>
    </source>
</evidence>
<dbReference type="InterPro" id="IPR036281">
    <property type="entry name" value="SinR/SinI_dimer_dom_sf"/>
</dbReference>
<dbReference type="KEGG" id="psua:FLK61_26820"/>
<accession>A0A859FK49</accession>
<dbReference type="GO" id="GO:0006355">
    <property type="term" value="P:regulation of DNA-templated transcription"/>
    <property type="evidence" value="ECO:0007669"/>
    <property type="project" value="InterPro"/>
</dbReference>
<dbReference type="Proteomes" id="UP000318138">
    <property type="component" value="Chromosome"/>
</dbReference>
<evidence type="ECO:0000313" key="2">
    <source>
        <dbReference type="EMBL" id="QKS73174.1"/>
    </source>
</evidence>
<protein>
    <submittedName>
        <fullName evidence="2">DNA-binding anti-repressor SinI</fullName>
    </submittedName>
</protein>
<feature type="domain" description="Sin" evidence="1">
    <location>
        <begin position="1"/>
        <end position="32"/>
    </location>
</feature>
<dbReference type="AlphaFoldDB" id="A0A859FK49"/>
<dbReference type="PROSITE" id="PS51500">
    <property type="entry name" value="SIN"/>
    <property type="match status" value="1"/>
</dbReference>
<sequence length="45" mass="5397">MVMKQEWERLLSEARELGIPPEQVRDFLLNQALSQHIQLEQEYIS</sequence>
<organism evidence="2 3">
    <name type="scientific">Paenalkalicoccus suaedae</name>
    <dbReference type="NCBI Taxonomy" id="2592382"/>
    <lineage>
        <taxon>Bacteria</taxon>
        <taxon>Bacillati</taxon>
        <taxon>Bacillota</taxon>
        <taxon>Bacilli</taxon>
        <taxon>Bacillales</taxon>
        <taxon>Bacillaceae</taxon>
        <taxon>Paenalkalicoccus</taxon>
    </lineage>
</organism>
<dbReference type="EMBL" id="CP041372">
    <property type="protein sequence ID" value="QKS73174.1"/>
    <property type="molecule type" value="Genomic_DNA"/>
</dbReference>
<dbReference type="GO" id="GO:0046983">
    <property type="term" value="F:protein dimerization activity"/>
    <property type="evidence" value="ECO:0007669"/>
    <property type="project" value="InterPro"/>
</dbReference>
<keyword evidence="2" id="KW-0238">DNA-binding</keyword>
<dbReference type="SUPFAM" id="SSF47406">
    <property type="entry name" value="SinR repressor dimerisation domain-like"/>
    <property type="match status" value="1"/>
</dbReference>
<name>A0A859FK49_9BACI</name>